<dbReference type="Proteomes" id="UP000612362">
    <property type="component" value="Unassembled WGS sequence"/>
</dbReference>
<dbReference type="SUPFAM" id="SSF46785">
    <property type="entry name" value="Winged helix' DNA-binding domain"/>
    <property type="match status" value="1"/>
</dbReference>
<reference evidence="2" key="1">
    <citation type="submission" date="2020-10" db="EMBL/GenBank/DDBJ databases">
        <title>Taxonomic study of unclassified bacteria belonging to the class Ktedonobacteria.</title>
        <authorList>
            <person name="Yabe S."/>
            <person name="Wang C.M."/>
            <person name="Zheng Y."/>
            <person name="Sakai Y."/>
            <person name="Cavaletti L."/>
            <person name="Monciardini P."/>
            <person name="Donadio S."/>
        </authorList>
    </citation>
    <scope>NUCLEOTIDE SEQUENCE</scope>
    <source>
        <strain evidence="2">SOSP1-1</strain>
    </source>
</reference>
<dbReference type="GO" id="GO:0003700">
    <property type="term" value="F:DNA-binding transcription factor activity"/>
    <property type="evidence" value="ECO:0007669"/>
    <property type="project" value="InterPro"/>
</dbReference>
<dbReference type="InterPro" id="IPR039422">
    <property type="entry name" value="MarR/SlyA-like"/>
</dbReference>
<feature type="domain" description="HTH marR-type" evidence="1">
    <location>
        <begin position="1"/>
        <end position="109"/>
    </location>
</feature>
<dbReference type="SMART" id="SM00347">
    <property type="entry name" value="HTH_MARR"/>
    <property type="match status" value="1"/>
</dbReference>
<comment type="caution">
    <text evidence="2">The sequence shown here is derived from an EMBL/GenBank/DDBJ whole genome shotgun (WGS) entry which is preliminary data.</text>
</comment>
<keyword evidence="3" id="KW-1185">Reference proteome</keyword>
<dbReference type="PANTHER" id="PTHR33164:SF106">
    <property type="entry name" value="TRANSCRIPTIONAL REGULATORY PROTEIN"/>
    <property type="match status" value="1"/>
</dbReference>
<dbReference type="InterPro" id="IPR036390">
    <property type="entry name" value="WH_DNA-bd_sf"/>
</dbReference>
<dbReference type="InterPro" id="IPR036388">
    <property type="entry name" value="WH-like_DNA-bd_sf"/>
</dbReference>
<dbReference type="InterPro" id="IPR011991">
    <property type="entry name" value="ArsR-like_HTH"/>
</dbReference>
<dbReference type="AlphaFoldDB" id="A0A8J3MRC1"/>
<dbReference type="CDD" id="cd00090">
    <property type="entry name" value="HTH_ARSR"/>
    <property type="match status" value="1"/>
</dbReference>
<dbReference type="PROSITE" id="PS50995">
    <property type="entry name" value="HTH_MARR_2"/>
    <property type="match status" value="1"/>
</dbReference>
<evidence type="ECO:0000313" key="3">
    <source>
        <dbReference type="Proteomes" id="UP000612362"/>
    </source>
</evidence>
<protein>
    <recommendedName>
        <fullName evidence="1">HTH marR-type domain-containing protein</fullName>
    </recommendedName>
</protein>
<organism evidence="2 3">
    <name type="scientific">Ktedonospora formicarum</name>
    <dbReference type="NCBI Taxonomy" id="2778364"/>
    <lineage>
        <taxon>Bacteria</taxon>
        <taxon>Bacillati</taxon>
        <taxon>Chloroflexota</taxon>
        <taxon>Ktedonobacteria</taxon>
        <taxon>Ktedonobacterales</taxon>
        <taxon>Ktedonobacteraceae</taxon>
        <taxon>Ktedonospora</taxon>
    </lineage>
</organism>
<name>A0A8J3MRC1_9CHLR</name>
<evidence type="ECO:0000259" key="1">
    <source>
        <dbReference type="PROSITE" id="PS50995"/>
    </source>
</evidence>
<dbReference type="PANTHER" id="PTHR33164">
    <property type="entry name" value="TRANSCRIPTIONAL REGULATOR, MARR FAMILY"/>
    <property type="match status" value="1"/>
</dbReference>
<evidence type="ECO:0000313" key="2">
    <source>
        <dbReference type="EMBL" id="GHO45837.1"/>
    </source>
</evidence>
<dbReference type="Pfam" id="PF01047">
    <property type="entry name" value="MarR"/>
    <property type="match status" value="1"/>
</dbReference>
<dbReference type="InterPro" id="IPR000835">
    <property type="entry name" value="HTH_MarR-typ"/>
</dbReference>
<accession>A0A8J3MRC1</accession>
<sequence length="324" mass="35134">MAADTDIQVMDILDLAGEVSAGQLADLMGMTTGAIARILNRLEEAGLIHRERDPNDGRRVIVRLERGKDEMHKVHSILGSLEKTWDEVVSRYDEEQLVFLLEFLQHSNALSRKELGLLQEVSPDEGKIFSAPLEDLSRGRLVVSSCARLTLCTSEGMAELYQARFEGSVPNVATKDGVVTIRYPRRLTGTSGEQRQAVVTLSRAIPWQIVIQSGGSDITAELGGLDLSSFEIKGEGSRIHLELPSPSGVVPIRISGGGSGINVQRPAGIAARALLKGWGSAFVFDDQTHMGNNVWLQSSGFEPTAPYYNIEVTSSGSMVTITSD</sequence>
<proteinExistence type="predicted"/>
<gene>
    <name evidence="2" type="ORF">KSX_40000</name>
</gene>
<dbReference type="EMBL" id="BNJF01000002">
    <property type="protein sequence ID" value="GHO45837.1"/>
    <property type="molecule type" value="Genomic_DNA"/>
</dbReference>
<dbReference type="GO" id="GO:0006950">
    <property type="term" value="P:response to stress"/>
    <property type="evidence" value="ECO:0007669"/>
    <property type="project" value="TreeGrafter"/>
</dbReference>
<dbReference type="Gene3D" id="1.10.10.10">
    <property type="entry name" value="Winged helix-like DNA-binding domain superfamily/Winged helix DNA-binding domain"/>
    <property type="match status" value="1"/>
</dbReference>